<protein>
    <recommendedName>
        <fullName evidence="1">Gfd2/YDR514C-like C-terminal domain-containing protein</fullName>
    </recommendedName>
</protein>
<organism evidence="2 3">
    <name type="scientific">Clonostachys solani</name>
    <dbReference type="NCBI Taxonomy" id="160281"/>
    <lineage>
        <taxon>Eukaryota</taxon>
        <taxon>Fungi</taxon>
        <taxon>Dikarya</taxon>
        <taxon>Ascomycota</taxon>
        <taxon>Pezizomycotina</taxon>
        <taxon>Sordariomycetes</taxon>
        <taxon>Hypocreomycetidae</taxon>
        <taxon>Hypocreales</taxon>
        <taxon>Bionectriaceae</taxon>
        <taxon>Clonostachys</taxon>
    </lineage>
</organism>
<name>A0A9P0EE22_9HYPO</name>
<dbReference type="EMBL" id="CABFOC020000035">
    <property type="protein sequence ID" value="CAH0049836.1"/>
    <property type="molecule type" value="Genomic_DNA"/>
</dbReference>
<gene>
    <name evidence="2" type="ORF">CSOL1703_00001795</name>
</gene>
<dbReference type="Proteomes" id="UP000775872">
    <property type="component" value="Unassembled WGS sequence"/>
</dbReference>
<proteinExistence type="predicted"/>
<dbReference type="InterPro" id="IPR048519">
    <property type="entry name" value="Gfd2/YDR514C-like_C"/>
</dbReference>
<evidence type="ECO:0000313" key="2">
    <source>
        <dbReference type="EMBL" id="CAH0049836.1"/>
    </source>
</evidence>
<dbReference type="Pfam" id="PF21762">
    <property type="entry name" value="DEDDh_C"/>
    <property type="match status" value="1"/>
</dbReference>
<keyword evidence="3" id="KW-1185">Reference proteome</keyword>
<evidence type="ECO:0000313" key="3">
    <source>
        <dbReference type="Proteomes" id="UP000775872"/>
    </source>
</evidence>
<sequence>MDSSSEGTTTNSLYASLLKDSCLEYLLPPHEFNPPMDPSLGAIGDERLKLGNIRRLFGYCPEERMSFKDLGKNLPKSNMKDVLFLSVYISPATIPHQGYFELGISVFDTRYLRNGMDARRVDRSWAMAAVQSYHLRLTQSGWRMPPGDGRFNFGSSTIISPEQLRACIEDIVRDRDYALVVSNPHSHVHNLQFIGIVTGLDPLCSIDVVSAYNIIMQRRHTSLRALMFEMTLSHADIHHPGNAAHYNLRALIGLATLDAAKNGWSWTSSLLGRMTFIAKCPEAMFADGYGKAWVDWFFRSHRDAVAQRKVEAKTEHPNTSRKYKKWLLKTRQLFNGQGNGFASG</sequence>
<accession>A0A9P0EE22</accession>
<dbReference type="AlphaFoldDB" id="A0A9P0EE22"/>
<reference evidence="2" key="1">
    <citation type="submission" date="2021-10" db="EMBL/GenBank/DDBJ databases">
        <authorList>
            <person name="Piombo E."/>
        </authorList>
    </citation>
    <scope>NUCLEOTIDE SEQUENCE</scope>
</reference>
<feature type="domain" description="Gfd2/YDR514C-like C-terminal" evidence="1">
    <location>
        <begin position="96"/>
        <end position="253"/>
    </location>
</feature>
<comment type="caution">
    <text evidence="2">The sequence shown here is derived from an EMBL/GenBank/DDBJ whole genome shotgun (WGS) entry which is preliminary data.</text>
</comment>
<evidence type="ECO:0000259" key="1">
    <source>
        <dbReference type="Pfam" id="PF21762"/>
    </source>
</evidence>
<dbReference type="OrthoDB" id="5143250at2759"/>